<dbReference type="WBParaSite" id="Gr19_v10_g10624.t1">
    <property type="protein sequence ID" value="Gr19_v10_g10624.t1"/>
    <property type="gene ID" value="Gr19_v10_g10624"/>
</dbReference>
<feature type="compositionally biased region" description="Polar residues" evidence="6">
    <location>
        <begin position="44"/>
        <end position="56"/>
    </location>
</feature>
<evidence type="ECO:0000256" key="1">
    <source>
        <dbReference type="ARBA" id="ARBA00004141"/>
    </source>
</evidence>
<keyword evidence="2 5" id="KW-0812">Transmembrane</keyword>
<evidence type="ECO:0000256" key="6">
    <source>
        <dbReference type="SAM" id="MobiDB-lite"/>
    </source>
</evidence>
<feature type="compositionally biased region" description="Basic and acidic residues" evidence="6">
    <location>
        <begin position="61"/>
        <end position="82"/>
    </location>
</feature>
<comment type="subcellular location">
    <subcellularLocation>
        <location evidence="1 5">Membrane</location>
        <topology evidence="1 5">Multi-pass membrane protein</topology>
    </subcellularLocation>
</comment>
<evidence type="ECO:0000256" key="3">
    <source>
        <dbReference type="ARBA" id="ARBA00022989"/>
    </source>
</evidence>
<dbReference type="PANTHER" id="PTHR10687">
    <property type="entry name" value="SECRETORY CARRIER-ASSOCIATED MEMBRANE PROTEIN SCAMP"/>
    <property type="match status" value="1"/>
</dbReference>
<protein>
    <recommendedName>
        <fullName evidence="5">Secretory carrier-associated membrane protein</fullName>
        <shortName evidence="5">Secretory carrier membrane protein</shortName>
    </recommendedName>
</protein>
<reference evidence="8" key="1">
    <citation type="submission" date="2022-11" db="UniProtKB">
        <authorList>
            <consortium name="WormBaseParasite"/>
        </authorList>
    </citation>
    <scope>IDENTIFICATION</scope>
</reference>
<keyword evidence="7" id="KW-1185">Reference proteome</keyword>
<evidence type="ECO:0000313" key="7">
    <source>
        <dbReference type="Proteomes" id="UP000887572"/>
    </source>
</evidence>
<keyword evidence="3 5" id="KW-1133">Transmembrane helix</keyword>
<evidence type="ECO:0000256" key="2">
    <source>
        <dbReference type="ARBA" id="ARBA00022692"/>
    </source>
</evidence>
<dbReference type="InterPro" id="IPR007273">
    <property type="entry name" value="SCAMP"/>
</dbReference>
<proteinExistence type="inferred from homology"/>
<evidence type="ECO:0000313" key="8">
    <source>
        <dbReference type="WBParaSite" id="Gr19_v10_g10624.t1"/>
    </source>
</evidence>
<feature type="compositionally biased region" description="Low complexity" evidence="6">
    <location>
        <begin position="83"/>
        <end position="92"/>
    </location>
</feature>
<feature type="compositionally biased region" description="Polar residues" evidence="6">
    <location>
        <begin position="22"/>
        <end position="35"/>
    </location>
</feature>
<evidence type="ECO:0000256" key="5">
    <source>
        <dbReference type="RuleBase" id="RU363122"/>
    </source>
</evidence>
<dbReference type="GO" id="GO:0055038">
    <property type="term" value="C:recycling endosome membrane"/>
    <property type="evidence" value="ECO:0007669"/>
    <property type="project" value="TreeGrafter"/>
</dbReference>
<dbReference type="GO" id="GO:0032588">
    <property type="term" value="C:trans-Golgi network membrane"/>
    <property type="evidence" value="ECO:0007669"/>
    <property type="project" value="TreeGrafter"/>
</dbReference>
<keyword evidence="5" id="KW-0813">Transport</keyword>
<feature type="region of interest" description="Disordered" evidence="6">
    <location>
        <begin position="1"/>
        <end position="103"/>
    </location>
</feature>
<evidence type="ECO:0000256" key="4">
    <source>
        <dbReference type="ARBA" id="ARBA00023136"/>
    </source>
</evidence>
<dbReference type="Pfam" id="PF04144">
    <property type="entry name" value="SCAMP"/>
    <property type="match status" value="1"/>
</dbReference>
<dbReference type="AlphaFoldDB" id="A0A914GRH1"/>
<feature type="transmembrane region" description="Helical" evidence="5">
    <location>
        <begin position="246"/>
        <end position="271"/>
    </location>
</feature>
<dbReference type="PANTHER" id="PTHR10687:SF2">
    <property type="entry name" value="SECRETORY CARRIER-ASSOCIATED MEMBRANE PROTEIN"/>
    <property type="match status" value="1"/>
</dbReference>
<dbReference type="Proteomes" id="UP000887572">
    <property type="component" value="Unplaced"/>
</dbReference>
<sequence length="325" mass="36445">MSTLDGNPFADPFKDPAVQRVVSPTSRVGNSSTGRAPTEEYNPFTPTALSQDQPTPTAVKMNEEELFRQQEELSKREQEQNRQQRPPRQQNQAQSNGVGIGAQRQAHNWPPLPSFVPLEPCFYQDIDVEIPGQFQDTVRWVYHVYLIYVLALASNLVASLLYVLFAGGPFGLPFLAVIQLALFTPCAFLFWFRPVYKAFRDDSSFNFMVFFLVLFLHTIFCLIQALGLSEYACGWSDALSVIRTHIFVGLVMFCSALCFSLAFVGMSLSLIKVHRWYRGAGFSFDKARQEFSSGVMADRHVQQAANQAARAAAAHAVNEMSGGRY</sequence>
<keyword evidence="4 5" id="KW-0472">Membrane</keyword>
<accession>A0A914GRH1</accession>
<feature type="transmembrane region" description="Helical" evidence="5">
    <location>
        <begin position="204"/>
        <end position="226"/>
    </location>
</feature>
<feature type="transmembrane region" description="Helical" evidence="5">
    <location>
        <begin position="171"/>
        <end position="192"/>
    </location>
</feature>
<organism evidence="7 8">
    <name type="scientific">Globodera rostochiensis</name>
    <name type="common">Golden nematode worm</name>
    <name type="synonym">Heterodera rostochiensis</name>
    <dbReference type="NCBI Taxonomy" id="31243"/>
    <lineage>
        <taxon>Eukaryota</taxon>
        <taxon>Metazoa</taxon>
        <taxon>Ecdysozoa</taxon>
        <taxon>Nematoda</taxon>
        <taxon>Chromadorea</taxon>
        <taxon>Rhabditida</taxon>
        <taxon>Tylenchina</taxon>
        <taxon>Tylenchomorpha</taxon>
        <taxon>Tylenchoidea</taxon>
        <taxon>Heteroderidae</taxon>
        <taxon>Heteroderinae</taxon>
        <taxon>Globodera</taxon>
    </lineage>
</organism>
<feature type="transmembrane region" description="Helical" evidence="5">
    <location>
        <begin position="145"/>
        <end position="165"/>
    </location>
</feature>
<dbReference type="GO" id="GO:0015031">
    <property type="term" value="P:protein transport"/>
    <property type="evidence" value="ECO:0007669"/>
    <property type="project" value="InterPro"/>
</dbReference>
<comment type="similarity">
    <text evidence="5">Belongs to the SCAMP family.</text>
</comment>
<name>A0A914GRH1_GLORO</name>